<evidence type="ECO:0000259" key="2">
    <source>
        <dbReference type="Pfam" id="PF20153"/>
    </source>
</evidence>
<dbReference type="EMBL" id="JAWWNJ010000024">
    <property type="protein sequence ID" value="KAK7031858.1"/>
    <property type="molecule type" value="Genomic_DNA"/>
</dbReference>
<evidence type="ECO:0000313" key="3">
    <source>
        <dbReference type="EMBL" id="KAK7031858.1"/>
    </source>
</evidence>
<sequence>MSEDERLIQVLQTGFSSLLHQQEEMCKAIADLKPKPPPTTDKITAFWNGYMALANEYDKEFLQKYGIDLDTSLIFVCFFQTFLTPGLHHSDPVYRLVFSQLLLAVLGKQWLMYYSAAGERGSIEARGLERQRKLDGLEKWRFELIMQAFPLLLQFGSFLFAAALSVYLWTIHHILAGIVLGITAAGTIAYLALLVSAIFSEDSPFQTPLAPFLRTISSFIANALQLNHTFELPGCRTRFKQ</sequence>
<keyword evidence="4" id="KW-1185">Reference proteome</keyword>
<reference evidence="3 4" key="1">
    <citation type="journal article" date="2024" name="J Genomics">
        <title>Draft genome sequencing and assembly of Favolaschia claudopus CIRM-BRFM 2984 isolated from oak limbs.</title>
        <authorList>
            <person name="Navarro D."/>
            <person name="Drula E."/>
            <person name="Chaduli D."/>
            <person name="Cazenave R."/>
            <person name="Ahrendt S."/>
            <person name="Wang J."/>
            <person name="Lipzen A."/>
            <person name="Daum C."/>
            <person name="Barry K."/>
            <person name="Grigoriev I.V."/>
            <person name="Favel A."/>
            <person name="Rosso M.N."/>
            <person name="Martin F."/>
        </authorList>
    </citation>
    <scope>NUCLEOTIDE SEQUENCE [LARGE SCALE GENOMIC DNA]</scope>
    <source>
        <strain evidence="3 4">CIRM-BRFM 2984</strain>
    </source>
</reference>
<feature type="transmembrane region" description="Helical" evidence="1">
    <location>
        <begin position="174"/>
        <end position="199"/>
    </location>
</feature>
<evidence type="ECO:0000313" key="4">
    <source>
        <dbReference type="Proteomes" id="UP001362999"/>
    </source>
</evidence>
<comment type="caution">
    <text evidence="3">The sequence shown here is derived from an EMBL/GenBank/DDBJ whole genome shotgun (WGS) entry which is preliminary data.</text>
</comment>
<gene>
    <name evidence="3" type="ORF">R3P38DRAFT_3313806</name>
</gene>
<dbReference type="InterPro" id="IPR045338">
    <property type="entry name" value="DUF6535"/>
</dbReference>
<dbReference type="AlphaFoldDB" id="A0AAW0C097"/>
<proteinExistence type="predicted"/>
<keyword evidence="1" id="KW-0472">Membrane</keyword>
<dbReference type="Pfam" id="PF20153">
    <property type="entry name" value="DUF6535"/>
    <property type="match status" value="1"/>
</dbReference>
<dbReference type="Proteomes" id="UP001362999">
    <property type="component" value="Unassembled WGS sequence"/>
</dbReference>
<accession>A0AAW0C097</accession>
<name>A0AAW0C097_9AGAR</name>
<keyword evidence="1" id="KW-0812">Transmembrane</keyword>
<evidence type="ECO:0000256" key="1">
    <source>
        <dbReference type="SAM" id="Phobius"/>
    </source>
</evidence>
<keyword evidence="1" id="KW-1133">Transmembrane helix</keyword>
<feature type="transmembrane region" description="Helical" evidence="1">
    <location>
        <begin position="148"/>
        <end position="168"/>
    </location>
</feature>
<feature type="domain" description="DUF6535" evidence="2">
    <location>
        <begin position="100"/>
        <end position="170"/>
    </location>
</feature>
<organism evidence="3 4">
    <name type="scientific">Favolaschia claudopus</name>
    <dbReference type="NCBI Taxonomy" id="2862362"/>
    <lineage>
        <taxon>Eukaryota</taxon>
        <taxon>Fungi</taxon>
        <taxon>Dikarya</taxon>
        <taxon>Basidiomycota</taxon>
        <taxon>Agaricomycotina</taxon>
        <taxon>Agaricomycetes</taxon>
        <taxon>Agaricomycetidae</taxon>
        <taxon>Agaricales</taxon>
        <taxon>Marasmiineae</taxon>
        <taxon>Mycenaceae</taxon>
        <taxon>Favolaschia</taxon>
    </lineage>
</organism>
<protein>
    <recommendedName>
        <fullName evidence="2">DUF6535 domain-containing protein</fullName>
    </recommendedName>
</protein>